<dbReference type="KEGG" id="bbae:FRD01_22450"/>
<protein>
    <submittedName>
        <fullName evidence="2">FRG domain-containing protein</fullName>
    </submittedName>
</protein>
<dbReference type="SMART" id="SM00901">
    <property type="entry name" value="FRG"/>
    <property type="match status" value="1"/>
</dbReference>
<gene>
    <name evidence="2" type="ORF">FRD01_22450</name>
</gene>
<evidence type="ECO:0000313" key="2">
    <source>
        <dbReference type="EMBL" id="QED29946.1"/>
    </source>
</evidence>
<dbReference type="EMBL" id="CP042467">
    <property type="protein sequence ID" value="QED29946.1"/>
    <property type="molecule type" value="Genomic_DNA"/>
</dbReference>
<dbReference type="InterPro" id="IPR014966">
    <property type="entry name" value="FRG-dom"/>
</dbReference>
<proteinExistence type="predicted"/>
<reference evidence="2 3" key="1">
    <citation type="submission" date="2019-08" db="EMBL/GenBank/DDBJ databases">
        <authorList>
            <person name="Liang Q."/>
        </authorList>
    </citation>
    <scope>NUCLEOTIDE SEQUENCE [LARGE SCALE GENOMIC DNA]</scope>
    <source>
        <strain evidence="2 3">V1718</strain>
    </source>
</reference>
<sequence>MIDPTHYFASNDSIAKSMSEVLRSIEAVNHYAQARLLRVFWRGQAHHEWGLLSSLVRSLAASGPVEDKTLNLIEERLLGEATEWIKELSDQKYSDPLAKLAYLQHHGVPTRLLDFTSCPWTALFFATEDYDIVDGRLFAILVEEADVLSKTPEGRPWIKYSTKEIKVFDAVRAGVSFPRLESQRGVLVFGRLPSTTPYRKAHDVLLGEERSLLAEEVRRILSIPIKISHFDPSKGADSISQRVKPPIAVTFRIHVDKESVRRDLAGRGSGKKISPSNLKITHQHVYPDVGGMVGHSKTLTGLRRQLMIL</sequence>
<dbReference type="OrthoDB" id="9816036at2"/>
<dbReference type="RefSeq" id="WP_146963188.1">
    <property type="nucleotide sequence ID" value="NZ_CP042467.1"/>
</dbReference>
<accession>A0A5B8Y1W4</accession>
<evidence type="ECO:0000259" key="1">
    <source>
        <dbReference type="SMART" id="SM00901"/>
    </source>
</evidence>
<dbReference type="Proteomes" id="UP000321595">
    <property type="component" value="Chromosome"/>
</dbReference>
<organism evidence="2 3">
    <name type="scientific">Microvenator marinus</name>
    <dbReference type="NCBI Taxonomy" id="2600177"/>
    <lineage>
        <taxon>Bacteria</taxon>
        <taxon>Deltaproteobacteria</taxon>
        <taxon>Bradymonadales</taxon>
        <taxon>Microvenatoraceae</taxon>
        <taxon>Microvenator</taxon>
    </lineage>
</organism>
<keyword evidence="3" id="KW-1185">Reference proteome</keyword>
<dbReference type="AlphaFoldDB" id="A0A5B8Y1W4"/>
<feature type="domain" description="FRG" evidence="1">
    <location>
        <begin position="35"/>
        <end position="138"/>
    </location>
</feature>
<name>A0A5B8Y1W4_9DELT</name>
<evidence type="ECO:0000313" key="3">
    <source>
        <dbReference type="Proteomes" id="UP000321595"/>
    </source>
</evidence>
<dbReference type="Pfam" id="PF08867">
    <property type="entry name" value="FRG"/>
    <property type="match status" value="1"/>
</dbReference>